<organism evidence="3 4">
    <name type="scientific">Coccomyxa subellipsoidea (strain C-169)</name>
    <name type="common">Green microalga</name>
    <dbReference type="NCBI Taxonomy" id="574566"/>
    <lineage>
        <taxon>Eukaryota</taxon>
        <taxon>Viridiplantae</taxon>
        <taxon>Chlorophyta</taxon>
        <taxon>core chlorophytes</taxon>
        <taxon>Trebouxiophyceae</taxon>
        <taxon>Trebouxiophyceae incertae sedis</taxon>
        <taxon>Coccomyxaceae</taxon>
        <taxon>Coccomyxa</taxon>
        <taxon>Coccomyxa subellipsoidea</taxon>
    </lineage>
</organism>
<gene>
    <name evidence="3" type="ORF">COCSUDRAFT_52539</name>
</gene>
<keyword evidence="2" id="KW-0732">Signal</keyword>
<dbReference type="OrthoDB" id="506852at2759"/>
<keyword evidence="1" id="KW-0472">Membrane</keyword>
<evidence type="ECO:0000313" key="3">
    <source>
        <dbReference type="EMBL" id="EIE25688.1"/>
    </source>
</evidence>
<dbReference type="RefSeq" id="XP_005650232.1">
    <property type="nucleotide sequence ID" value="XM_005650175.1"/>
</dbReference>
<protein>
    <recommendedName>
        <fullName evidence="5">Transmembrane protein</fullName>
    </recommendedName>
</protein>
<evidence type="ECO:0000256" key="2">
    <source>
        <dbReference type="SAM" id="SignalP"/>
    </source>
</evidence>
<dbReference type="EMBL" id="AGSI01000003">
    <property type="protein sequence ID" value="EIE25688.1"/>
    <property type="molecule type" value="Genomic_DNA"/>
</dbReference>
<feature type="signal peptide" evidence="2">
    <location>
        <begin position="1"/>
        <end position="26"/>
    </location>
</feature>
<comment type="caution">
    <text evidence="3">The sequence shown here is derived from an EMBL/GenBank/DDBJ whole genome shotgun (WGS) entry which is preliminary data.</text>
</comment>
<evidence type="ECO:0000313" key="4">
    <source>
        <dbReference type="Proteomes" id="UP000007264"/>
    </source>
</evidence>
<keyword evidence="1" id="KW-1133">Transmembrane helix</keyword>
<feature type="transmembrane region" description="Helical" evidence="1">
    <location>
        <begin position="187"/>
        <end position="213"/>
    </location>
</feature>
<dbReference type="Proteomes" id="UP000007264">
    <property type="component" value="Unassembled WGS sequence"/>
</dbReference>
<proteinExistence type="predicted"/>
<name>I0Z4W9_COCSC</name>
<keyword evidence="1" id="KW-0812">Transmembrane</keyword>
<dbReference type="KEGG" id="csl:COCSUDRAFT_52539"/>
<dbReference type="GeneID" id="17043692"/>
<reference evidence="3 4" key="1">
    <citation type="journal article" date="2012" name="Genome Biol.">
        <title>The genome of the polar eukaryotic microalga coccomyxa subellipsoidea reveals traits of cold adaptation.</title>
        <authorList>
            <person name="Blanc G."/>
            <person name="Agarkova I."/>
            <person name="Grimwood J."/>
            <person name="Kuo A."/>
            <person name="Brueggeman A."/>
            <person name="Dunigan D."/>
            <person name="Gurnon J."/>
            <person name="Ladunga I."/>
            <person name="Lindquist E."/>
            <person name="Lucas S."/>
            <person name="Pangilinan J."/>
            <person name="Proschold T."/>
            <person name="Salamov A."/>
            <person name="Schmutz J."/>
            <person name="Weeks D."/>
            <person name="Yamada T."/>
            <person name="Claverie J.M."/>
            <person name="Grigoriev I."/>
            <person name="Van Etten J."/>
            <person name="Lomsadze A."/>
            <person name="Borodovsky M."/>
        </authorList>
    </citation>
    <scope>NUCLEOTIDE SEQUENCE [LARGE SCALE GENOMIC DNA]</scope>
    <source>
        <strain evidence="3 4">C-169</strain>
    </source>
</reference>
<keyword evidence="4" id="KW-1185">Reference proteome</keyword>
<dbReference type="AlphaFoldDB" id="I0Z4W9"/>
<evidence type="ECO:0008006" key="5">
    <source>
        <dbReference type="Google" id="ProtNLM"/>
    </source>
</evidence>
<sequence length="215" mass="22801">MRNSAATMRYFMLGAIALTLLSSGSAFEANSDIALDLQAGACTAFEVDNLPHKYSYDVDLVAMIGICGPQNISVSKLYVQDACINKRDNELGLGSIQLPLCDEAHDNGAQICQSVFKNGPSDALLTAANLTAGQNFDSGNVCANSVKAFVYIKNDCILPARAVINVKTRDYSGKLCLTVAGKTLSGVAIAIIVVVVILALILFCTLICCCCCCRR</sequence>
<feature type="chain" id="PRO_5003637501" description="Transmembrane protein" evidence="2">
    <location>
        <begin position="27"/>
        <end position="215"/>
    </location>
</feature>
<accession>I0Z4W9</accession>
<evidence type="ECO:0000256" key="1">
    <source>
        <dbReference type="SAM" id="Phobius"/>
    </source>
</evidence>